<gene>
    <name evidence="2" type="ORF">MKK02DRAFT_43493</name>
</gene>
<feature type="compositionally biased region" description="Low complexity" evidence="1">
    <location>
        <begin position="29"/>
        <end position="47"/>
    </location>
</feature>
<evidence type="ECO:0000313" key="2">
    <source>
        <dbReference type="EMBL" id="KAI9637567.1"/>
    </source>
</evidence>
<organism evidence="2 3">
    <name type="scientific">Dioszegia hungarica</name>
    <dbReference type="NCBI Taxonomy" id="4972"/>
    <lineage>
        <taxon>Eukaryota</taxon>
        <taxon>Fungi</taxon>
        <taxon>Dikarya</taxon>
        <taxon>Basidiomycota</taxon>
        <taxon>Agaricomycotina</taxon>
        <taxon>Tremellomycetes</taxon>
        <taxon>Tremellales</taxon>
        <taxon>Bulleribasidiaceae</taxon>
        <taxon>Dioszegia</taxon>
    </lineage>
</organism>
<evidence type="ECO:0000313" key="3">
    <source>
        <dbReference type="Proteomes" id="UP001164286"/>
    </source>
</evidence>
<name>A0AA38HCK4_9TREE</name>
<sequence length="633" mass="70155">MSRCRKTLSLLRTSVPTHQPHRSFATGLSSIPSTSQSISNPSIPPRSQAVQTPMPIATSSRYTLDHPFWFDKPDPAVAALQFATDEELFQALLLPDPGSRGKGRAKAKAKQGDSGVLFDPSAAFLALRSRPTYTAFLQCVHSCLGTVYPRLKQAGESELLVSDLLLRYPDPRLLRDLLELEAHTTKSPPSDDDLLRPSLIASINSIIGWQVRRGGPKWQLSFRTHHLICRAMETLEDTSATVQAWHGMRIAAPTQSNQPDTGYLLLTFVTRIARKDPVAAFSMLHSLVRDEALPRNILLRNLGPHPKRRHMLVLGAVVKCCMSWGMEARSRKHAEELLEMALEGSGIHAAREAIELVLEVCKGAEAGKDVRGLEWCMEVFLRMARADSCPPIPGPLFDAWLDTRFSLPRQPGAAQQDSTPLDIWKSLPPHRRPSISATNILRLAQSPDVSSEILLGLFQKLPHLDPSTTLPIAIPMITLIAKRDMPLSEQRGLLNILLQHWSGTMVNLGGAQLVDLVRVLRADRARCSAIVRVYEARLLAHHARRGDISVREALAMVHSFLLIKDRERAEEWLSGVDLSEEVREGLWEMSLGNGDVRIGLRGMLRKRCSASEAKRILAGDLSLKMGSELAVVE</sequence>
<comment type="caution">
    <text evidence="2">The sequence shown here is derived from an EMBL/GenBank/DDBJ whole genome shotgun (WGS) entry which is preliminary data.</text>
</comment>
<evidence type="ECO:0000256" key="1">
    <source>
        <dbReference type="SAM" id="MobiDB-lite"/>
    </source>
</evidence>
<proteinExistence type="predicted"/>
<dbReference type="Proteomes" id="UP001164286">
    <property type="component" value="Unassembled WGS sequence"/>
</dbReference>
<protein>
    <submittedName>
        <fullName evidence="2">Uncharacterized protein</fullName>
    </submittedName>
</protein>
<reference evidence="2" key="1">
    <citation type="journal article" date="2022" name="G3 (Bethesda)">
        <title>High quality genome of the basidiomycete yeast Dioszegia hungarica PDD-24b-2 isolated from cloud water.</title>
        <authorList>
            <person name="Jarrige D."/>
            <person name="Haridas S."/>
            <person name="Bleykasten-Grosshans C."/>
            <person name="Joly M."/>
            <person name="Nadalig T."/>
            <person name="Sancelme M."/>
            <person name="Vuilleumier S."/>
            <person name="Grigoriev I.V."/>
            <person name="Amato P."/>
            <person name="Bringel F."/>
        </authorList>
    </citation>
    <scope>NUCLEOTIDE SEQUENCE</scope>
    <source>
        <strain evidence="2">PDD-24b-2</strain>
    </source>
</reference>
<dbReference type="GeneID" id="77731658"/>
<dbReference type="RefSeq" id="XP_052947344.1">
    <property type="nucleotide sequence ID" value="XM_053092453.1"/>
</dbReference>
<dbReference type="AlphaFoldDB" id="A0AA38HCK4"/>
<accession>A0AA38HCK4</accession>
<keyword evidence="3" id="KW-1185">Reference proteome</keyword>
<dbReference type="EMBL" id="JAKWFO010000004">
    <property type="protein sequence ID" value="KAI9637567.1"/>
    <property type="molecule type" value="Genomic_DNA"/>
</dbReference>
<feature type="region of interest" description="Disordered" evidence="1">
    <location>
        <begin position="13"/>
        <end position="51"/>
    </location>
</feature>